<dbReference type="Pfam" id="PF04548">
    <property type="entry name" value="AIG1"/>
    <property type="match status" value="1"/>
</dbReference>
<sequence length="296" mass="34419">MLFDHEKGRMTCDQLIADLMTKKNRENTYPFMECNYRNIVLVGRTRTGKSTISCMIKNPFHISERPSIFSNTREITFNRIMTKHQENAHFFTIVDTPGLFDCVREADKRISNGKVQELLNECITKDITHIHAFAFVFSSSSGMNQEDIQSMIFFQTNYPEFKKFSMLIVSHCEEKNAEERNNVIEELFQHPAVVKCNLREYFGLGVFFTGSLRSELRNCPNLKAATNQITNILTMREQLIDFLVSREETYNIHRKHDTDLVPKVVPRRSSINTIFMIIMALIFAFLAIIFALLDKC</sequence>
<name>A0A821FBQ2_9BILA</name>
<feature type="domain" description="AIG1-type G" evidence="4">
    <location>
        <begin position="37"/>
        <end position="188"/>
    </location>
</feature>
<dbReference type="CDD" id="cd00882">
    <property type="entry name" value="Ras_like_GTPase"/>
    <property type="match status" value="1"/>
</dbReference>
<dbReference type="InterPro" id="IPR027417">
    <property type="entry name" value="P-loop_NTPase"/>
</dbReference>
<comment type="similarity">
    <text evidence="1">Belongs to the TRAFAC class TrmE-Era-EngA-EngB-Septin-like GTPase superfamily. AIG1/Toc34/Toc159-like paraseptin GTPase family. IAN subfamily.</text>
</comment>
<accession>A0A821FBQ2</accession>
<evidence type="ECO:0000256" key="2">
    <source>
        <dbReference type="ARBA" id="ARBA00022741"/>
    </source>
</evidence>
<dbReference type="Proteomes" id="UP000663862">
    <property type="component" value="Unassembled WGS sequence"/>
</dbReference>
<comment type="caution">
    <text evidence="6">The sequence shown here is derived from an EMBL/GenBank/DDBJ whole genome shotgun (WGS) entry which is preliminary data.</text>
</comment>
<keyword evidence="3" id="KW-1133">Transmembrane helix</keyword>
<dbReference type="GO" id="GO:0005525">
    <property type="term" value="F:GTP binding"/>
    <property type="evidence" value="ECO:0007669"/>
    <property type="project" value="InterPro"/>
</dbReference>
<keyword evidence="3" id="KW-0472">Membrane</keyword>
<evidence type="ECO:0000256" key="3">
    <source>
        <dbReference type="SAM" id="Phobius"/>
    </source>
</evidence>
<evidence type="ECO:0000256" key="1">
    <source>
        <dbReference type="ARBA" id="ARBA00008535"/>
    </source>
</evidence>
<dbReference type="SUPFAM" id="SSF52540">
    <property type="entry name" value="P-loop containing nucleoside triphosphate hydrolases"/>
    <property type="match status" value="1"/>
</dbReference>
<evidence type="ECO:0000313" key="6">
    <source>
        <dbReference type="EMBL" id="CAF4648637.1"/>
    </source>
</evidence>
<protein>
    <recommendedName>
        <fullName evidence="4">AIG1-type G domain-containing protein</fullName>
    </recommendedName>
</protein>
<gene>
    <name evidence="5" type="ORF">FME351_LOCUS3602</name>
    <name evidence="6" type="ORF">TSG867_LOCUS30639</name>
</gene>
<organism evidence="6 7">
    <name type="scientific">Rotaria socialis</name>
    <dbReference type="NCBI Taxonomy" id="392032"/>
    <lineage>
        <taxon>Eukaryota</taxon>
        <taxon>Metazoa</taxon>
        <taxon>Spiralia</taxon>
        <taxon>Gnathifera</taxon>
        <taxon>Rotifera</taxon>
        <taxon>Eurotatoria</taxon>
        <taxon>Bdelloidea</taxon>
        <taxon>Philodinida</taxon>
        <taxon>Philodinidae</taxon>
        <taxon>Rotaria</taxon>
    </lineage>
</organism>
<dbReference type="EMBL" id="CAJNYU010000213">
    <property type="protein sequence ID" value="CAF3341225.1"/>
    <property type="molecule type" value="Genomic_DNA"/>
</dbReference>
<dbReference type="EMBL" id="CAJOBQ010005027">
    <property type="protein sequence ID" value="CAF4648637.1"/>
    <property type="molecule type" value="Genomic_DNA"/>
</dbReference>
<reference evidence="6" key="1">
    <citation type="submission" date="2021-02" db="EMBL/GenBank/DDBJ databases">
        <authorList>
            <person name="Nowell W R."/>
        </authorList>
    </citation>
    <scope>NUCLEOTIDE SEQUENCE</scope>
</reference>
<keyword evidence="3" id="KW-0812">Transmembrane</keyword>
<proteinExistence type="inferred from homology"/>
<feature type="transmembrane region" description="Helical" evidence="3">
    <location>
        <begin position="273"/>
        <end position="293"/>
    </location>
</feature>
<dbReference type="AlphaFoldDB" id="A0A821FBQ2"/>
<evidence type="ECO:0000259" key="4">
    <source>
        <dbReference type="Pfam" id="PF04548"/>
    </source>
</evidence>
<dbReference type="Gene3D" id="3.40.50.300">
    <property type="entry name" value="P-loop containing nucleotide triphosphate hydrolases"/>
    <property type="match status" value="1"/>
</dbReference>
<dbReference type="InterPro" id="IPR006703">
    <property type="entry name" value="G_AIG1"/>
</dbReference>
<evidence type="ECO:0000313" key="5">
    <source>
        <dbReference type="EMBL" id="CAF3341225.1"/>
    </source>
</evidence>
<evidence type="ECO:0000313" key="7">
    <source>
        <dbReference type="Proteomes" id="UP000663862"/>
    </source>
</evidence>
<dbReference type="Proteomes" id="UP000663869">
    <property type="component" value="Unassembled WGS sequence"/>
</dbReference>
<keyword evidence="2" id="KW-0547">Nucleotide-binding</keyword>